<dbReference type="InterPro" id="IPR015926">
    <property type="entry name" value="Cytolysin/lectin"/>
</dbReference>
<evidence type="ECO:0000256" key="2">
    <source>
        <dbReference type="ARBA" id="ARBA00004532"/>
    </source>
</evidence>
<dbReference type="SUPFAM" id="SSF63724">
    <property type="entry name" value="Cytolysin/lectin"/>
    <property type="match status" value="1"/>
</dbReference>
<dbReference type="RefSeq" id="XP_013409291.1">
    <property type="nucleotide sequence ID" value="XM_013553837.1"/>
</dbReference>
<name>A0A1S3JGL9_LINAN</name>
<keyword evidence="3" id="KW-1052">Target cell membrane</keyword>
<comment type="subcellular location">
    <subcellularLocation>
        <location evidence="2">Nematocyst</location>
    </subcellularLocation>
    <subcellularLocation>
        <location evidence="1">Target cell membrane</location>
    </subcellularLocation>
</comment>
<dbReference type="GeneID" id="106172908"/>
<evidence type="ECO:0000313" key="6">
    <source>
        <dbReference type="Proteomes" id="UP000085678"/>
    </source>
</evidence>
<sequence>MAIGIVLLYACGFIAGVGGYGDLMIGTIGQVRNGITAPNGIQYLASRISEGTGCIISISNNGDGTLRAPHWDVFEGEVEGSVPQEIGPRQSVALKFHKSKIGNPKNIFESSSGIIGCTVKGTAHTLVFGWEVPLFHANHFRFQVFHKYVHASREVYDEIESRYNVTETRVFKQKDFGGLTVQGAMTNRKQAELYIFLDYDQREFELAEKLEK</sequence>
<dbReference type="KEGG" id="lak:106172908"/>
<dbReference type="Gene3D" id="2.60.270.20">
    <property type="entry name" value="Cytolysin/lectin"/>
    <property type="match status" value="1"/>
</dbReference>
<evidence type="ECO:0000256" key="4">
    <source>
        <dbReference type="ARBA" id="ARBA00023298"/>
    </source>
</evidence>
<evidence type="ECO:0000256" key="3">
    <source>
        <dbReference type="ARBA" id="ARBA00022537"/>
    </source>
</evidence>
<proteinExistence type="predicted"/>
<gene>
    <name evidence="7" type="primary">LOC106172908</name>
</gene>
<dbReference type="InParanoid" id="A0A1S3JGL9"/>
<dbReference type="GO" id="GO:0042151">
    <property type="term" value="C:nematocyst"/>
    <property type="evidence" value="ECO:0007669"/>
    <property type="project" value="UniProtKB-SubCell"/>
</dbReference>
<keyword evidence="4" id="KW-0472">Membrane</keyword>
<protein>
    <submittedName>
        <fullName evidence="7">Uncharacterized protein LOC106172908</fullName>
    </submittedName>
</protein>
<dbReference type="GO" id="GO:0044218">
    <property type="term" value="C:other organism cell membrane"/>
    <property type="evidence" value="ECO:0007669"/>
    <property type="project" value="UniProtKB-KW"/>
</dbReference>
<keyword evidence="4" id="KW-1053">Target membrane</keyword>
<evidence type="ECO:0000256" key="1">
    <source>
        <dbReference type="ARBA" id="ARBA00004175"/>
    </source>
</evidence>
<keyword evidence="5" id="KW-0166">Nematocyst</keyword>
<organism evidence="6 7">
    <name type="scientific">Lingula anatina</name>
    <name type="common">Brachiopod</name>
    <name type="synonym">Lingula unguis</name>
    <dbReference type="NCBI Taxonomy" id="7574"/>
    <lineage>
        <taxon>Eukaryota</taxon>
        <taxon>Metazoa</taxon>
        <taxon>Spiralia</taxon>
        <taxon>Lophotrochozoa</taxon>
        <taxon>Brachiopoda</taxon>
        <taxon>Linguliformea</taxon>
        <taxon>Lingulata</taxon>
        <taxon>Lingulida</taxon>
        <taxon>Linguloidea</taxon>
        <taxon>Lingulidae</taxon>
        <taxon>Lingula</taxon>
    </lineage>
</organism>
<evidence type="ECO:0000313" key="7">
    <source>
        <dbReference type="RefSeq" id="XP_013409291.1"/>
    </source>
</evidence>
<keyword evidence="6" id="KW-1185">Reference proteome</keyword>
<dbReference type="Proteomes" id="UP000085678">
    <property type="component" value="Unplaced"/>
</dbReference>
<reference evidence="7" key="1">
    <citation type="submission" date="2025-08" db="UniProtKB">
        <authorList>
            <consortium name="RefSeq"/>
        </authorList>
    </citation>
    <scope>IDENTIFICATION</scope>
    <source>
        <tissue evidence="7">Gonads</tissue>
    </source>
</reference>
<evidence type="ECO:0000256" key="5">
    <source>
        <dbReference type="ARBA" id="ARBA00023331"/>
    </source>
</evidence>
<dbReference type="AlphaFoldDB" id="A0A1S3JGL9"/>
<accession>A0A1S3JGL9</accession>